<sequence>MIEVIKGGLETSIQDYPGRIGFWNQGFPQSGPMDSWSFRLANLLVGNAAGAAGLECQLIGPSLKFTDDRVIAVTGANMSPSVNGVAVAMWQSIQVKSGDVLTLPFASSGARSYIAISGGIDSKPWLGSQSTFTKAGVGGVTGHAIKDGEVLPLADKVEVISRRVKPECMPELSKNKTWEIEVVAGPNDDWIDQAGQQRFLDSEWVLSAKSDRTGFRLDGPDWTFTDKAHNKAPEHGSEPSNIIDHGYPLGAINLAGQTPIILVSDGPSMGGFINPYTVISAAFWKLAQSRPGDRYQFKQVSVEEAQDLRRVLDKKCQMSSLTLIK</sequence>
<name>A0A553JS93_SHEHA</name>
<dbReference type="Gene3D" id="2.40.100.10">
    <property type="entry name" value="Cyclophilin-like"/>
    <property type="match status" value="1"/>
</dbReference>
<comment type="caution">
    <text evidence="5">The sequence shown here is derived from an EMBL/GenBank/DDBJ whole genome shotgun (WGS) entry which is preliminary data.</text>
</comment>
<dbReference type="SMART" id="SM00797">
    <property type="entry name" value="AHS2"/>
    <property type="match status" value="1"/>
</dbReference>
<dbReference type="GO" id="GO:0016787">
    <property type="term" value="F:hydrolase activity"/>
    <property type="evidence" value="ECO:0007669"/>
    <property type="project" value="UniProtKB-KW"/>
</dbReference>
<feature type="domain" description="Carboxyltransferase" evidence="4">
    <location>
        <begin position="24"/>
        <end position="315"/>
    </location>
</feature>
<dbReference type="Pfam" id="PF02626">
    <property type="entry name" value="CT_A_B"/>
    <property type="match status" value="1"/>
</dbReference>
<dbReference type="RefSeq" id="WP_143563763.1">
    <property type="nucleotide sequence ID" value="NZ_BMPL01000004.1"/>
</dbReference>
<dbReference type="GO" id="GO:0016740">
    <property type="term" value="F:transferase activity"/>
    <property type="evidence" value="ECO:0007669"/>
    <property type="project" value="UniProtKB-KW"/>
</dbReference>
<gene>
    <name evidence="5" type="ORF">FN961_05725</name>
</gene>
<evidence type="ECO:0000313" key="6">
    <source>
        <dbReference type="Proteomes" id="UP000318126"/>
    </source>
</evidence>
<accession>A0A553JS93</accession>
<dbReference type="InterPro" id="IPR029000">
    <property type="entry name" value="Cyclophilin-like_dom_sf"/>
</dbReference>
<evidence type="ECO:0000313" key="5">
    <source>
        <dbReference type="EMBL" id="TRY15333.1"/>
    </source>
</evidence>
<reference evidence="6" key="1">
    <citation type="submission" date="2019-07" db="EMBL/GenBank/DDBJ databases">
        <title>Shewanella sp. YLB-08 draft genomic sequence.</title>
        <authorList>
            <person name="Yu L."/>
        </authorList>
    </citation>
    <scope>NUCLEOTIDE SEQUENCE [LARGE SCALE GENOMIC DNA]</scope>
    <source>
        <strain evidence="6">JCM 20706</strain>
    </source>
</reference>
<dbReference type="PANTHER" id="PTHR43309:SF5">
    <property type="entry name" value="5-OXOPROLINASE SUBUNIT C"/>
    <property type="match status" value="1"/>
</dbReference>
<dbReference type="NCBIfam" id="TIGR00724">
    <property type="entry name" value="urea_amlyse_rel"/>
    <property type="match status" value="1"/>
</dbReference>
<organism evidence="5 6">
    <name type="scientific">Shewanella hanedai</name>
    <name type="common">Alteromonas hanedai</name>
    <dbReference type="NCBI Taxonomy" id="25"/>
    <lineage>
        <taxon>Bacteria</taxon>
        <taxon>Pseudomonadati</taxon>
        <taxon>Pseudomonadota</taxon>
        <taxon>Gammaproteobacteria</taxon>
        <taxon>Alteromonadales</taxon>
        <taxon>Shewanellaceae</taxon>
        <taxon>Shewanella</taxon>
    </lineage>
</organism>
<evidence type="ECO:0000256" key="3">
    <source>
        <dbReference type="ARBA" id="ARBA00022840"/>
    </source>
</evidence>
<dbReference type="Proteomes" id="UP000318126">
    <property type="component" value="Unassembled WGS sequence"/>
</dbReference>
<evidence type="ECO:0000256" key="1">
    <source>
        <dbReference type="ARBA" id="ARBA00022741"/>
    </source>
</evidence>
<dbReference type="PANTHER" id="PTHR43309">
    <property type="entry name" value="5-OXOPROLINASE SUBUNIT C"/>
    <property type="match status" value="1"/>
</dbReference>
<keyword evidence="6" id="KW-1185">Reference proteome</keyword>
<dbReference type="InterPro" id="IPR052708">
    <property type="entry name" value="PxpC"/>
</dbReference>
<evidence type="ECO:0000256" key="2">
    <source>
        <dbReference type="ARBA" id="ARBA00022801"/>
    </source>
</evidence>
<keyword evidence="5" id="KW-0808">Transferase</keyword>
<dbReference type="SUPFAM" id="SSF50891">
    <property type="entry name" value="Cyclophilin-like"/>
    <property type="match status" value="1"/>
</dbReference>
<keyword evidence="3" id="KW-0067">ATP-binding</keyword>
<keyword evidence="2" id="KW-0378">Hydrolase</keyword>
<dbReference type="AlphaFoldDB" id="A0A553JS93"/>
<keyword evidence="1" id="KW-0547">Nucleotide-binding</keyword>
<dbReference type="OrthoDB" id="9768696at2"/>
<proteinExistence type="predicted"/>
<evidence type="ECO:0000259" key="4">
    <source>
        <dbReference type="SMART" id="SM00797"/>
    </source>
</evidence>
<dbReference type="EMBL" id="VKGK01000005">
    <property type="protein sequence ID" value="TRY15333.1"/>
    <property type="molecule type" value="Genomic_DNA"/>
</dbReference>
<dbReference type="InterPro" id="IPR003778">
    <property type="entry name" value="CT_A_B"/>
</dbReference>
<protein>
    <submittedName>
        <fullName evidence="5">Biotin-dependent carboxyltransferase</fullName>
    </submittedName>
</protein>
<dbReference type="GO" id="GO:0005524">
    <property type="term" value="F:ATP binding"/>
    <property type="evidence" value="ECO:0007669"/>
    <property type="project" value="UniProtKB-KW"/>
</dbReference>